<evidence type="ECO:0000313" key="2">
    <source>
        <dbReference type="Proteomes" id="UP001371218"/>
    </source>
</evidence>
<comment type="caution">
    <text evidence="1">The sequence shown here is derived from an EMBL/GenBank/DDBJ whole genome shotgun (WGS) entry which is preliminary data.</text>
</comment>
<dbReference type="RefSeq" id="WP_341428298.1">
    <property type="nucleotide sequence ID" value="NZ_JBBUTG010000022.1"/>
</dbReference>
<dbReference type="EMBL" id="JBBUTG010000022">
    <property type="protein sequence ID" value="MEK8033872.1"/>
    <property type="molecule type" value="Genomic_DNA"/>
</dbReference>
<sequence>MTLLCLPPLGAQVLPPAPRASGPIAWGASVAAPGALPSTAVRPMEGNRSPLGAALQAPGSVQRPGGQARAPVDRALAQNAQATDTCANSQAASPQIAKALGGEDLADMYRRMFDVSPPMLPEGKTDVVAPGQRLIVTGRCFGAAPGQVKVVLQTPARAPGQSAVAAAAQAPVIVPTVQQWSDGRIELLVPNDVRGVAPGPAALVVVRADGRTSPALGVSFYPLWEWGPLAAEFKVLACAEPHATAASRCDVQEQPVFKGARLQDRGGAFLARLSRHVGVQLRAIHFQDGEWPQPPDHRADGVDRFGVTLPAWTAAWVSQDADEVDVRPWTGNAVEGRPEEQGLRELFVRPLAGERRWSSTSDHVIEVPWAAPGAGRWRMYELKIMGIWPAGLGSKPGSPLANRAAARSAAADLSPPAITAPRQGTPRAGDFGTPRGLSAPQGLTGPGAADAVRLEDRATPLKTAPEGVTTQVLRSGSAGPAQAVWAGLARSQPQPIPALALPLASNDANATLRRSIENSGSVAKDLLRESRGPTVIQRCNGVDYAVRGADRSALTGPRVANLRQSHIGPGGAVVLNGQCFGAAPGRVRLIGNFPGGQLMLTTPVWRHDVVYAEIPAATGVASHPVVVQLLDAHGTLSNEMPGTWEAPPPPAPAMQSIEVDSAKVWDVEQCDLSAPADGLCQGSRRIEHFGPGDAMGLFGGRLWLSSLPASALGALHQRVDLDQAVSAFQGRDVYRLRAPSGCTVEKTFWSSGDHGPPSTFKATHPDARTAVVDWRADYCVKTGRALDFDWSCMSTYSSRKTVLSCPAGTVLP</sequence>
<evidence type="ECO:0008006" key="3">
    <source>
        <dbReference type="Google" id="ProtNLM"/>
    </source>
</evidence>
<evidence type="ECO:0000313" key="1">
    <source>
        <dbReference type="EMBL" id="MEK8033872.1"/>
    </source>
</evidence>
<reference evidence="1 2" key="1">
    <citation type="submission" date="2024-04" db="EMBL/GenBank/DDBJ databases">
        <title>Novel species of the genus Ideonella isolated from streams.</title>
        <authorList>
            <person name="Lu H."/>
        </authorList>
    </citation>
    <scope>NUCLEOTIDE SEQUENCE [LARGE SCALE GENOMIC DNA]</scope>
    <source>
        <strain evidence="1 2">DXS29W</strain>
    </source>
</reference>
<dbReference type="InterPro" id="IPR013783">
    <property type="entry name" value="Ig-like_fold"/>
</dbReference>
<proteinExistence type="predicted"/>
<dbReference type="Gene3D" id="2.60.40.10">
    <property type="entry name" value="Immunoglobulins"/>
    <property type="match status" value="1"/>
</dbReference>
<name>A0ABU9BYJ7_9BURK</name>
<keyword evidence="2" id="KW-1185">Reference proteome</keyword>
<dbReference type="Proteomes" id="UP001371218">
    <property type="component" value="Unassembled WGS sequence"/>
</dbReference>
<accession>A0ABU9BYJ7</accession>
<organism evidence="1 2">
    <name type="scientific">Ideonella lacteola</name>
    <dbReference type="NCBI Taxonomy" id="2984193"/>
    <lineage>
        <taxon>Bacteria</taxon>
        <taxon>Pseudomonadati</taxon>
        <taxon>Pseudomonadota</taxon>
        <taxon>Betaproteobacteria</taxon>
        <taxon>Burkholderiales</taxon>
        <taxon>Sphaerotilaceae</taxon>
        <taxon>Ideonella</taxon>
    </lineage>
</organism>
<protein>
    <recommendedName>
        <fullName evidence="3">IPT/TIG domain-containing protein</fullName>
    </recommendedName>
</protein>
<gene>
    <name evidence="1" type="ORF">AACH06_23860</name>
</gene>